<dbReference type="PRINTS" id="PR00153">
    <property type="entry name" value="CSAPPISMRASE"/>
</dbReference>
<dbReference type="Gene3D" id="2.40.100.10">
    <property type="entry name" value="Cyclophilin-like"/>
    <property type="match status" value="1"/>
</dbReference>
<dbReference type="InterPro" id="IPR002130">
    <property type="entry name" value="Cyclophilin-type_PPIase_dom"/>
</dbReference>
<keyword evidence="3" id="KW-1185">Reference proteome</keyword>
<dbReference type="SUPFAM" id="SSF50891">
    <property type="entry name" value="Cyclophilin-like"/>
    <property type="match status" value="1"/>
</dbReference>
<protein>
    <recommendedName>
        <fullName evidence="1">Peptidyl-prolyl cis-trans isomerase</fullName>
        <shortName evidence="1">PPIase</shortName>
        <ecNumber evidence="1">5.2.1.8</ecNumber>
    </recommendedName>
</protein>
<dbReference type="GO" id="GO:0005737">
    <property type="term" value="C:cytoplasm"/>
    <property type="evidence" value="ECO:0000318"/>
    <property type="project" value="GO_Central"/>
</dbReference>
<feature type="domain" description="PPIase cyclophilin-type" evidence="2">
    <location>
        <begin position="1"/>
        <end position="104"/>
    </location>
</feature>
<reference evidence="4" key="2">
    <citation type="submission" date="2025-08" db="UniProtKB">
        <authorList>
            <consortium name="RefSeq"/>
        </authorList>
    </citation>
    <scope>IDENTIFICATION</scope>
    <source>
        <strain evidence="4">S238N-H82</strain>
        <tissue evidence="4">Testes</tissue>
    </source>
</reference>
<keyword evidence="1" id="KW-0697">Rotamase</keyword>
<evidence type="ECO:0000256" key="1">
    <source>
        <dbReference type="RuleBase" id="RU363019"/>
    </source>
</evidence>
<dbReference type="Pfam" id="PF00160">
    <property type="entry name" value="Pro_isomerase"/>
    <property type="match status" value="1"/>
</dbReference>
<evidence type="ECO:0000313" key="3">
    <source>
        <dbReference type="Proteomes" id="UP000001554"/>
    </source>
</evidence>
<comment type="catalytic activity">
    <reaction evidence="1">
        <text>[protein]-peptidylproline (omega=180) = [protein]-peptidylproline (omega=0)</text>
        <dbReference type="Rhea" id="RHEA:16237"/>
        <dbReference type="Rhea" id="RHEA-COMP:10747"/>
        <dbReference type="Rhea" id="RHEA-COMP:10748"/>
        <dbReference type="ChEBI" id="CHEBI:83833"/>
        <dbReference type="ChEBI" id="CHEBI:83834"/>
        <dbReference type="EC" id="5.2.1.8"/>
    </reaction>
</comment>
<evidence type="ECO:0000259" key="2">
    <source>
        <dbReference type="PROSITE" id="PS50072"/>
    </source>
</evidence>
<comment type="similarity">
    <text evidence="1">Belongs to the cyclophilin-type PPIase family.</text>
</comment>
<keyword evidence="1" id="KW-0413">Isomerase</keyword>
<dbReference type="InterPro" id="IPR029000">
    <property type="entry name" value="Cyclophilin-like_dom_sf"/>
</dbReference>
<dbReference type="OrthoDB" id="193499at2759"/>
<dbReference type="GO" id="GO:0006457">
    <property type="term" value="P:protein folding"/>
    <property type="evidence" value="ECO:0000318"/>
    <property type="project" value="GO_Central"/>
</dbReference>
<reference evidence="3" key="1">
    <citation type="journal article" date="2020" name="Nat. Ecol. Evol.">
        <title>Deeply conserved synteny resolves early events in vertebrate evolution.</title>
        <authorList>
            <person name="Simakov O."/>
            <person name="Marletaz F."/>
            <person name="Yue J.X."/>
            <person name="O'Connell B."/>
            <person name="Jenkins J."/>
            <person name="Brandt A."/>
            <person name="Calef R."/>
            <person name="Tung C.H."/>
            <person name="Huang T.K."/>
            <person name="Schmutz J."/>
            <person name="Satoh N."/>
            <person name="Yu J.K."/>
            <person name="Putnam N.H."/>
            <person name="Green R.E."/>
            <person name="Rokhsar D.S."/>
        </authorList>
    </citation>
    <scope>NUCLEOTIDE SEQUENCE [LARGE SCALE GENOMIC DNA]</scope>
    <source>
        <strain evidence="3">S238N-H82</strain>
    </source>
</reference>
<accession>A0A9J7MVT6</accession>
<dbReference type="AlphaFoldDB" id="A0A9J7MVT6"/>
<gene>
    <name evidence="4" type="primary">LOC118418592</name>
</gene>
<dbReference type="GO" id="GO:0003755">
    <property type="term" value="F:peptidyl-prolyl cis-trans isomerase activity"/>
    <property type="evidence" value="ECO:0000318"/>
    <property type="project" value="GO_Central"/>
</dbReference>
<dbReference type="OMA" id="CGELATE"/>
<proteinExistence type="inferred from homology"/>
<organism evidence="3 4">
    <name type="scientific">Branchiostoma floridae</name>
    <name type="common">Florida lancelet</name>
    <name type="synonym">Amphioxus</name>
    <dbReference type="NCBI Taxonomy" id="7739"/>
    <lineage>
        <taxon>Eukaryota</taxon>
        <taxon>Metazoa</taxon>
        <taxon>Chordata</taxon>
        <taxon>Cephalochordata</taxon>
        <taxon>Leptocardii</taxon>
        <taxon>Amphioxiformes</taxon>
        <taxon>Branchiostomatidae</taxon>
        <taxon>Branchiostoma</taxon>
    </lineage>
</organism>
<dbReference type="PROSITE" id="PS50072">
    <property type="entry name" value="CSA_PPIASE_2"/>
    <property type="match status" value="1"/>
</dbReference>
<sequence length="113" mass="12106">MIQGGDITNGDGTGGRSIYGKHFQDENFILSLTEPGLVAMANAGKDTNDSQFFITTVPTPWLSGKHVVFGKVLEGMDVVTMIENCPKDGNDHPMKTCVIADCGALELDEPFSV</sequence>
<dbReference type="PANTHER" id="PTHR11071">
    <property type="entry name" value="PEPTIDYL-PROLYL CIS-TRANS ISOMERASE"/>
    <property type="match status" value="1"/>
</dbReference>
<name>A0A9J7MVT6_BRAFL</name>
<dbReference type="KEGG" id="bfo:118418592"/>
<dbReference type="GeneID" id="118418592"/>
<dbReference type="RefSeq" id="XP_035680479.1">
    <property type="nucleotide sequence ID" value="XM_035824586.1"/>
</dbReference>
<comment type="function">
    <text evidence="1">PPIases accelerate the folding of proteins. It catalyzes the cis-trans isomerization of proline imidic peptide bonds in oligopeptides.</text>
</comment>
<dbReference type="EC" id="5.2.1.8" evidence="1"/>
<dbReference type="GO" id="GO:0016018">
    <property type="term" value="F:cyclosporin A binding"/>
    <property type="evidence" value="ECO:0000318"/>
    <property type="project" value="GO_Central"/>
</dbReference>
<evidence type="ECO:0000313" key="4">
    <source>
        <dbReference type="RefSeq" id="XP_035680479.1"/>
    </source>
</evidence>
<dbReference type="PANTHER" id="PTHR11071:SF561">
    <property type="entry name" value="PEPTIDYL-PROLYL CIS-TRANS ISOMERASE D-RELATED"/>
    <property type="match status" value="1"/>
</dbReference>
<dbReference type="Proteomes" id="UP000001554">
    <property type="component" value="Chromosome 6"/>
</dbReference>